<proteinExistence type="predicted"/>
<gene>
    <name evidence="1" type="ORF">HMPREF0281_01675</name>
</gene>
<evidence type="ECO:0000313" key="1">
    <source>
        <dbReference type="EMBL" id="EFG81035.1"/>
    </source>
</evidence>
<protein>
    <submittedName>
        <fullName evidence="1">Uncharacterized protein</fullName>
    </submittedName>
</protein>
<reference evidence="1 2" key="1">
    <citation type="submission" date="2010-04" db="EMBL/GenBank/DDBJ databases">
        <authorList>
            <person name="Weinstock G."/>
            <person name="Sodergren E."/>
            <person name="Clifton S."/>
            <person name="Fulton L."/>
            <person name="Fulton B."/>
            <person name="Courtney L."/>
            <person name="Fronick C."/>
            <person name="Harrison M."/>
            <person name="Strong C."/>
            <person name="Farmer C."/>
            <person name="Delahaunty K."/>
            <person name="Markovic C."/>
            <person name="Hall O."/>
            <person name="Minx P."/>
            <person name="Tomlinson C."/>
            <person name="Mitreva M."/>
            <person name="Hou S."/>
            <person name="Wollam A."/>
            <person name="Pepin K.H."/>
            <person name="Johnson M."/>
            <person name="Bhonagiri V."/>
            <person name="Zhang X."/>
            <person name="Suruliraj S."/>
            <person name="Warren W."/>
            <person name="Chinwalla A."/>
            <person name="Mardis E.R."/>
            <person name="Wilson R.K."/>
        </authorList>
    </citation>
    <scope>NUCLEOTIDE SEQUENCE [LARGE SCALE GENOMIC DNA]</scope>
    <source>
        <strain evidence="1 2">DSM 20306</strain>
    </source>
</reference>
<name>A0ABN0AE32_CORAM</name>
<accession>A0ABN0AE32</accession>
<dbReference type="Proteomes" id="UP000006015">
    <property type="component" value="Unassembled WGS sequence"/>
</dbReference>
<evidence type="ECO:0000313" key="2">
    <source>
        <dbReference type="Proteomes" id="UP000006015"/>
    </source>
</evidence>
<organism evidence="1 2">
    <name type="scientific">Corynebacterium ammoniagenes DSM 20306</name>
    <dbReference type="NCBI Taxonomy" id="649754"/>
    <lineage>
        <taxon>Bacteria</taxon>
        <taxon>Bacillati</taxon>
        <taxon>Actinomycetota</taxon>
        <taxon>Actinomycetes</taxon>
        <taxon>Mycobacteriales</taxon>
        <taxon>Corynebacteriaceae</taxon>
        <taxon>Corynebacterium</taxon>
    </lineage>
</organism>
<comment type="caution">
    <text evidence="1">The sequence shown here is derived from an EMBL/GenBank/DDBJ whole genome shotgun (WGS) entry which is preliminary data.</text>
</comment>
<sequence>MGDEAFKVRSESLIAALFRGASAAGCGFTAPALCAFGGKSIAFHQLMADRA</sequence>
<dbReference type="EMBL" id="ADNS01000015">
    <property type="protein sequence ID" value="EFG81035.1"/>
    <property type="molecule type" value="Genomic_DNA"/>
</dbReference>
<keyword evidence="2" id="KW-1185">Reference proteome</keyword>